<keyword evidence="2 5" id="KW-0489">Methyltransferase</keyword>
<comment type="caution">
    <text evidence="7">The sequence shown here is derived from an EMBL/GenBank/DDBJ whole genome shotgun (WGS) entry which is preliminary data.</text>
</comment>
<keyword evidence="4 5" id="KW-0949">S-adenosyl-L-methionine</keyword>
<dbReference type="GO" id="GO:0044027">
    <property type="term" value="P:negative regulation of gene expression via chromosomal CpG island methylation"/>
    <property type="evidence" value="ECO:0007669"/>
    <property type="project" value="TreeGrafter"/>
</dbReference>
<dbReference type="EC" id="2.1.1.37" evidence="1"/>
<keyword evidence="3 5" id="KW-0808">Transferase</keyword>
<dbReference type="PANTHER" id="PTHR10629">
    <property type="entry name" value="CYTOSINE-SPECIFIC METHYLTRANSFERASE"/>
    <property type="match status" value="1"/>
</dbReference>
<dbReference type="PROSITE" id="PS51679">
    <property type="entry name" value="SAM_MT_C5"/>
    <property type="match status" value="1"/>
</dbReference>
<dbReference type="GO" id="GO:0003677">
    <property type="term" value="F:DNA binding"/>
    <property type="evidence" value="ECO:0007669"/>
    <property type="project" value="TreeGrafter"/>
</dbReference>
<dbReference type="OrthoDB" id="414133at2759"/>
<evidence type="ECO:0000256" key="4">
    <source>
        <dbReference type="ARBA" id="ARBA00022691"/>
    </source>
</evidence>
<protein>
    <recommendedName>
        <fullName evidence="1">DNA (cytosine-5-)-methyltransferase</fullName>
        <ecNumber evidence="1">2.1.1.37</ecNumber>
    </recommendedName>
</protein>
<dbReference type="EMBL" id="BOLY01000002">
    <property type="protein sequence ID" value="GIZ39724.1"/>
    <property type="molecule type" value="Genomic_DNA"/>
</dbReference>
<feature type="region of interest" description="Disordered" evidence="6">
    <location>
        <begin position="1"/>
        <end position="57"/>
    </location>
</feature>
<dbReference type="GeneID" id="68288671"/>
<reference evidence="7 8" key="1">
    <citation type="submission" date="2021-01" db="EMBL/GenBank/DDBJ databases">
        <title>Cercospora kikuchii MAFF 305040 whole genome shotgun sequence.</title>
        <authorList>
            <person name="Kashiwa T."/>
            <person name="Suzuki T."/>
        </authorList>
    </citation>
    <scope>NUCLEOTIDE SEQUENCE [LARGE SCALE GENOMIC DNA]</scope>
    <source>
        <strain evidence="7 8">MAFF 305040</strain>
    </source>
</reference>
<organism evidence="7 8">
    <name type="scientific">Cercospora kikuchii</name>
    <dbReference type="NCBI Taxonomy" id="84275"/>
    <lineage>
        <taxon>Eukaryota</taxon>
        <taxon>Fungi</taxon>
        <taxon>Dikarya</taxon>
        <taxon>Ascomycota</taxon>
        <taxon>Pezizomycotina</taxon>
        <taxon>Dothideomycetes</taxon>
        <taxon>Dothideomycetidae</taxon>
        <taxon>Mycosphaerellales</taxon>
        <taxon>Mycosphaerellaceae</taxon>
        <taxon>Cercospora</taxon>
    </lineage>
</organism>
<evidence type="ECO:0000256" key="5">
    <source>
        <dbReference type="PROSITE-ProRule" id="PRU01016"/>
    </source>
</evidence>
<dbReference type="AlphaFoldDB" id="A0A9P3CB59"/>
<evidence type="ECO:0000256" key="2">
    <source>
        <dbReference type="ARBA" id="ARBA00022603"/>
    </source>
</evidence>
<dbReference type="GO" id="GO:0005634">
    <property type="term" value="C:nucleus"/>
    <property type="evidence" value="ECO:0007669"/>
    <property type="project" value="TreeGrafter"/>
</dbReference>
<dbReference type="InterPro" id="IPR001525">
    <property type="entry name" value="C5_MeTfrase"/>
</dbReference>
<evidence type="ECO:0000256" key="1">
    <source>
        <dbReference type="ARBA" id="ARBA00011975"/>
    </source>
</evidence>
<gene>
    <name evidence="7" type="ORF">CKM354_000309600</name>
</gene>
<feature type="region of interest" description="Disordered" evidence="6">
    <location>
        <begin position="314"/>
        <end position="343"/>
    </location>
</feature>
<dbReference type="Proteomes" id="UP000825890">
    <property type="component" value="Unassembled WGS sequence"/>
</dbReference>
<evidence type="ECO:0000313" key="8">
    <source>
        <dbReference type="Proteomes" id="UP000825890"/>
    </source>
</evidence>
<dbReference type="Gene3D" id="3.40.50.150">
    <property type="entry name" value="Vaccinia Virus protein VP39"/>
    <property type="match status" value="1"/>
</dbReference>
<dbReference type="PANTHER" id="PTHR10629:SF52">
    <property type="entry name" value="DNA (CYTOSINE-5)-METHYLTRANSFERASE 1"/>
    <property type="match status" value="1"/>
</dbReference>
<dbReference type="RefSeq" id="XP_044654211.1">
    <property type="nucleotide sequence ID" value="XM_044798276.1"/>
</dbReference>
<sequence length="743" mass="83348">MSPEPIMLDDSDDELVVISSRKKANSHSASNEGAPRFQPHLSPDGHSTHHGTKHLKSPVQDDYGVIVIDSDDDENLEENITAETLATVQRVATPPGHELLDFAETQYNQMIGSGVSVVLDDGSFMRIAVVVRDSTAPNKILIGGNLLQRNGHVDRRINRHGGELHSWMPRRKNELCAIVRTTNHGEPPKLGESLIFRPLNQIGLVRNVLYTNEPWDETASKFQKYQYRCNRHARGLITAEDQSCPMCVENREVNGPLTCRWKFIEEVDLRRNKIVGWQFRQLERNECSSGDGLNPVSKLITFRGLDLQQNEVFAPSDTDSSFDHGSSKRKAHAESNLRSAGRKRAKRLTDSMVDLTLSDSEPETMTRVDRARDSVERITVTNPETGEVEEFVFQATENLSGSRWKGKGKVTDPTLPVRCRQKSRYTFADICAGGGGTSRGAELAGLDLKYIVDNMPDACQTLRLNFGDDVVLEIDMTDFVQIDGSYRVDVMHVSFPCQGHSRANRGLNPEKDAVNIALSYGTFKELLKMCKPRLVTMEQVTGILSKDDGQHLRSQIHTLIANDYNVRWQAHVLRDYGNPQGRHRLIVIAACPGQVLPNWPERTHGPGLKPFVTIRNILDQVQRPGYNREVMEHAVTRELGERAPYNPNVQLIGCITSSGGYRPDKNSNNYHPSGTRDFSYQEKAQLQGFPWNHRFHGGKLSVGTQIGNAVPPVFAEKLFRSCIKALKKTDKLVEEYSTPIDLD</sequence>
<feature type="active site" evidence="5">
    <location>
        <position position="497"/>
    </location>
</feature>
<comment type="similarity">
    <text evidence="5">Belongs to the class I-like SAM-binding methyltransferase superfamily. C5-methyltransferase family.</text>
</comment>
<evidence type="ECO:0000256" key="6">
    <source>
        <dbReference type="SAM" id="MobiDB-lite"/>
    </source>
</evidence>
<dbReference type="GO" id="GO:0032259">
    <property type="term" value="P:methylation"/>
    <property type="evidence" value="ECO:0007669"/>
    <property type="project" value="UniProtKB-KW"/>
</dbReference>
<dbReference type="Pfam" id="PF00145">
    <property type="entry name" value="DNA_methylase"/>
    <property type="match status" value="1"/>
</dbReference>
<keyword evidence="8" id="KW-1185">Reference proteome</keyword>
<proteinExistence type="inferred from homology"/>
<dbReference type="SUPFAM" id="SSF53335">
    <property type="entry name" value="S-adenosyl-L-methionine-dependent methyltransferases"/>
    <property type="match status" value="1"/>
</dbReference>
<dbReference type="InterPro" id="IPR050390">
    <property type="entry name" value="C5-Methyltransferase"/>
</dbReference>
<accession>A0A9P3CB59</accession>
<dbReference type="PRINTS" id="PR00105">
    <property type="entry name" value="C5METTRFRASE"/>
</dbReference>
<dbReference type="InterPro" id="IPR029063">
    <property type="entry name" value="SAM-dependent_MTases_sf"/>
</dbReference>
<evidence type="ECO:0000313" key="7">
    <source>
        <dbReference type="EMBL" id="GIZ39724.1"/>
    </source>
</evidence>
<dbReference type="Gene3D" id="3.90.120.10">
    <property type="entry name" value="DNA Methylase, subunit A, domain 2"/>
    <property type="match status" value="1"/>
</dbReference>
<evidence type="ECO:0000256" key="3">
    <source>
        <dbReference type="ARBA" id="ARBA00022679"/>
    </source>
</evidence>
<name>A0A9P3CB59_9PEZI</name>
<dbReference type="GO" id="GO:0003886">
    <property type="term" value="F:DNA (cytosine-5-)-methyltransferase activity"/>
    <property type="evidence" value="ECO:0007669"/>
    <property type="project" value="UniProtKB-EC"/>
</dbReference>